<dbReference type="SMART" id="SM00093">
    <property type="entry name" value="SERPIN"/>
    <property type="match status" value="1"/>
</dbReference>
<dbReference type="PANTHER" id="PTHR11461:SF211">
    <property type="entry name" value="GH10112P-RELATED"/>
    <property type="match status" value="1"/>
</dbReference>
<evidence type="ECO:0000313" key="4">
    <source>
        <dbReference type="EMBL" id="GLO67871.1"/>
    </source>
</evidence>
<keyword evidence="5" id="KW-1185">Reference proteome</keyword>
<evidence type="ECO:0000256" key="2">
    <source>
        <dbReference type="SAM" id="SignalP"/>
    </source>
</evidence>
<dbReference type="RefSeq" id="WP_317958362.1">
    <property type="nucleotide sequence ID" value="NZ_BSKO01000001.1"/>
</dbReference>
<dbReference type="InterPro" id="IPR042185">
    <property type="entry name" value="Serpin_sf_2"/>
</dbReference>
<dbReference type="Pfam" id="PF00079">
    <property type="entry name" value="Serpin"/>
    <property type="match status" value="1"/>
</dbReference>
<evidence type="ECO:0000256" key="1">
    <source>
        <dbReference type="RuleBase" id="RU000411"/>
    </source>
</evidence>
<dbReference type="Gene3D" id="3.30.497.10">
    <property type="entry name" value="Antithrombin, subunit I, domain 2"/>
    <property type="match status" value="1"/>
</dbReference>
<dbReference type="Gene3D" id="2.30.39.10">
    <property type="entry name" value="Alpha-1-antitrypsin, domain 1"/>
    <property type="match status" value="1"/>
</dbReference>
<evidence type="ECO:0000313" key="5">
    <source>
        <dbReference type="Proteomes" id="UP001275436"/>
    </source>
</evidence>
<dbReference type="InterPro" id="IPR023795">
    <property type="entry name" value="Serpin_CS"/>
</dbReference>
<gene>
    <name evidence="4" type="ORF">MACH08_36550</name>
</gene>
<dbReference type="PROSITE" id="PS51257">
    <property type="entry name" value="PROKAR_LIPOPROTEIN"/>
    <property type="match status" value="1"/>
</dbReference>
<sequence>MKKCFFIFSILCLFLLFSACGTDNSATGGNNSTDAPPTTKIDTSVLVNDANQASNHLGFQTLQRLKGNEEDNIFVSPISIWLAVSMAYNGADGDTKDEMTNALQLGDIDLQTLNEHNASMMDQVSNHDDVELNILNSIWLRPKFTFLEDFEQQVTESYNPELGPLTTKEPMNEWVSEKTNGKITNLIEKVDEDHVAFLLNATYFNGNWKYPFDENNTDNGSFNLDESSITEVPFMSLDEKLFYWENDEFQLVALPYGEEGNIQMEVFLPNESIRLQEFVNKLTLEDWQNWRESMQETVGSLKMPKFSLEYESELQDFFQALGMEKAFDQNIADFSNMIDPAQLRGNLYISKIMHKTFLEVDERGTEAAGATSVEMKEESAIISPAPFQMEINRPFLLTISDNETDTILFMGMIHEPTSID</sequence>
<feature type="chain" id="PRO_5046891795" evidence="2">
    <location>
        <begin position="22"/>
        <end position="420"/>
    </location>
</feature>
<dbReference type="SUPFAM" id="SSF56574">
    <property type="entry name" value="Serpins"/>
    <property type="match status" value="1"/>
</dbReference>
<dbReference type="InterPro" id="IPR000215">
    <property type="entry name" value="Serpin_fam"/>
</dbReference>
<dbReference type="PROSITE" id="PS00284">
    <property type="entry name" value="SERPIN"/>
    <property type="match status" value="1"/>
</dbReference>
<name>A0ABQ5TPW9_9BACI</name>
<dbReference type="CDD" id="cd19588">
    <property type="entry name" value="serpin_miropin-like"/>
    <property type="match status" value="1"/>
</dbReference>
<dbReference type="Proteomes" id="UP001275436">
    <property type="component" value="Unassembled WGS sequence"/>
</dbReference>
<feature type="signal peptide" evidence="2">
    <location>
        <begin position="1"/>
        <end position="21"/>
    </location>
</feature>
<dbReference type="PANTHER" id="PTHR11461">
    <property type="entry name" value="SERINE PROTEASE INHIBITOR, SERPIN"/>
    <property type="match status" value="1"/>
</dbReference>
<keyword evidence="4" id="KW-0646">Protease inhibitor</keyword>
<keyword evidence="4" id="KW-0722">Serine protease inhibitor</keyword>
<evidence type="ECO:0000259" key="3">
    <source>
        <dbReference type="SMART" id="SM00093"/>
    </source>
</evidence>
<comment type="caution">
    <text evidence="4">The sequence shown here is derived from an EMBL/GenBank/DDBJ whole genome shotgun (WGS) entry which is preliminary data.</text>
</comment>
<feature type="domain" description="Serpin" evidence="3">
    <location>
        <begin position="59"/>
        <end position="416"/>
    </location>
</feature>
<dbReference type="InterPro" id="IPR023796">
    <property type="entry name" value="Serpin_dom"/>
</dbReference>
<comment type="similarity">
    <text evidence="1">Belongs to the serpin family.</text>
</comment>
<dbReference type="EMBL" id="BSKO01000001">
    <property type="protein sequence ID" value="GLO67871.1"/>
    <property type="molecule type" value="Genomic_DNA"/>
</dbReference>
<protein>
    <submittedName>
        <fullName evidence="4">Serine protease inhibitor</fullName>
    </submittedName>
</protein>
<proteinExistence type="inferred from homology"/>
<dbReference type="InterPro" id="IPR036186">
    <property type="entry name" value="Serpin_sf"/>
</dbReference>
<accession>A0ABQ5TPW9</accession>
<keyword evidence="2" id="KW-0732">Signal</keyword>
<organism evidence="4 5">
    <name type="scientific">Oceanobacillus kimchii</name>
    <dbReference type="NCBI Taxonomy" id="746691"/>
    <lineage>
        <taxon>Bacteria</taxon>
        <taxon>Bacillati</taxon>
        <taxon>Bacillota</taxon>
        <taxon>Bacilli</taxon>
        <taxon>Bacillales</taxon>
        <taxon>Bacillaceae</taxon>
        <taxon>Oceanobacillus</taxon>
    </lineage>
</organism>
<dbReference type="InterPro" id="IPR042178">
    <property type="entry name" value="Serpin_sf_1"/>
</dbReference>
<dbReference type="GO" id="GO:0004867">
    <property type="term" value="F:serine-type endopeptidase inhibitor activity"/>
    <property type="evidence" value="ECO:0007669"/>
    <property type="project" value="UniProtKB-KW"/>
</dbReference>
<reference evidence="4 5" key="1">
    <citation type="submission" date="2023-02" db="EMBL/GenBank/DDBJ databases">
        <title>Oceanobacillus kimchii IFOP_LL358 isolated form Alexandrium catenella lab strain.</title>
        <authorList>
            <person name="Gajardo G."/>
            <person name="Ueki S."/>
            <person name="Maruyama F."/>
        </authorList>
    </citation>
    <scope>NUCLEOTIDE SEQUENCE [LARGE SCALE GENOMIC DNA]</scope>
    <source>
        <strain evidence="4 5">IFOP_LL358</strain>
    </source>
</reference>